<organism evidence="1">
    <name type="scientific">marine metagenome</name>
    <dbReference type="NCBI Taxonomy" id="408172"/>
    <lineage>
        <taxon>unclassified sequences</taxon>
        <taxon>metagenomes</taxon>
        <taxon>ecological metagenomes</taxon>
    </lineage>
</organism>
<dbReference type="InterPro" id="IPR005269">
    <property type="entry name" value="LOG"/>
</dbReference>
<dbReference type="SUPFAM" id="SSF102405">
    <property type="entry name" value="MCP/YpsA-like"/>
    <property type="match status" value="1"/>
</dbReference>
<reference evidence="1" key="1">
    <citation type="submission" date="2018-05" db="EMBL/GenBank/DDBJ databases">
        <authorList>
            <person name="Lanie J.A."/>
            <person name="Ng W.-L."/>
            <person name="Kazmierczak K.M."/>
            <person name="Andrzejewski T.M."/>
            <person name="Davidsen T.M."/>
            <person name="Wayne K.J."/>
            <person name="Tettelin H."/>
            <person name="Glass J.I."/>
            <person name="Rusch D."/>
            <person name="Podicherti R."/>
            <person name="Tsui H.-C.T."/>
            <person name="Winkler M.E."/>
        </authorList>
    </citation>
    <scope>NUCLEOTIDE SEQUENCE</scope>
</reference>
<dbReference type="GO" id="GO:0016799">
    <property type="term" value="F:hydrolase activity, hydrolyzing N-glycosyl compounds"/>
    <property type="evidence" value="ECO:0007669"/>
    <property type="project" value="TreeGrafter"/>
</dbReference>
<dbReference type="EMBL" id="UINC01015244">
    <property type="protein sequence ID" value="SVA64343.1"/>
    <property type="molecule type" value="Genomic_DNA"/>
</dbReference>
<evidence type="ECO:0008006" key="2">
    <source>
        <dbReference type="Google" id="ProtNLM"/>
    </source>
</evidence>
<protein>
    <recommendedName>
        <fullName evidence="2">Cytokinin riboside 5'-monophosphate phosphoribohydrolase</fullName>
    </recommendedName>
</protein>
<gene>
    <name evidence="1" type="ORF">METZ01_LOCUS117197</name>
</gene>
<sequence length="205" mass="22636">MRGSAKFNKALFEGSDERILMKSICVFCSSSDSIDEVYFKTAIDLGCQIGDLNLDLVYGGGGIGLMGAVARSVHKNGGRVVGVFPEFFREKDEDFEYVEADELIIAETMRIRKAIMDERSDAFIALPGGIGTLEEAIEIMSMKQLGLTDKPLVFVNTNNFYDGLISNLRKMVSLKFVKSSTLELFAVCPDPSSALEFILSYQPKK</sequence>
<dbReference type="Pfam" id="PF03641">
    <property type="entry name" value="Lysine_decarbox"/>
    <property type="match status" value="1"/>
</dbReference>
<name>A0A381XJ88_9ZZZZ</name>
<dbReference type="NCBIfam" id="TIGR00730">
    <property type="entry name" value="Rossman fold protein, TIGR00730 family"/>
    <property type="match status" value="1"/>
</dbReference>
<dbReference type="GO" id="GO:0009691">
    <property type="term" value="P:cytokinin biosynthetic process"/>
    <property type="evidence" value="ECO:0007669"/>
    <property type="project" value="InterPro"/>
</dbReference>
<dbReference type="InterPro" id="IPR031100">
    <property type="entry name" value="LOG_fam"/>
</dbReference>
<dbReference type="PANTHER" id="PTHR31223:SF70">
    <property type="entry name" value="LOG FAMILY PROTEIN YJL055W"/>
    <property type="match status" value="1"/>
</dbReference>
<dbReference type="GO" id="GO:0005829">
    <property type="term" value="C:cytosol"/>
    <property type="evidence" value="ECO:0007669"/>
    <property type="project" value="TreeGrafter"/>
</dbReference>
<proteinExistence type="predicted"/>
<evidence type="ECO:0000313" key="1">
    <source>
        <dbReference type="EMBL" id="SVA64343.1"/>
    </source>
</evidence>
<dbReference type="AlphaFoldDB" id="A0A381XJ88"/>
<dbReference type="Gene3D" id="3.40.50.450">
    <property type="match status" value="1"/>
</dbReference>
<dbReference type="PANTHER" id="PTHR31223">
    <property type="entry name" value="LOG FAMILY PROTEIN YJL055W"/>
    <property type="match status" value="1"/>
</dbReference>
<accession>A0A381XJ88</accession>